<keyword evidence="1" id="KW-1133">Transmembrane helix</keyword>
<feature type="transmembrane region" description="Helical" evidence="1">
    <location>
        <begin position="48"/>
        <end position="72"/>
    </location>
</feature>
<evidence type="ECO:0000313" key="2">
    <source>
        <dbReference type="EMBL" id="MQX53037.1"/>
    </source>
</evidence>
<dbReference type="EMBL" id="WIRE01000001">
    <property type="protein sequence ID" value="MQX53037.1"/>
    <property type="molecule type" value="Genomic_DNA"/>
</dbReference>
<keyword evidence="1" id="KW-0812">Transmembrane</keyword>
<keyword evidence="3" id="KW-1185">Reference proteome</keyword>
<keyword evidence="1" id="KW-0472">Membrane</keyword>
<protein>
    <submittedName>
        <fullName evidence="2">Uncharacterized protein</fullName>
    </submittedName>
</protein>
<name>A0A6N7LRK4_9GAMM</name>
<dbReference type="AlphaFoldDB" id="A0A6N7LRK4"/>
<proteinExistence type="predicted"/>
<dbReference type="Proteomes" id="UP000469421">
    <property type="component" value="Unassembled WGS sequence"/>
</dbReference>
<comment type="caution">
    <text evidence="2">The sequence shown here is derived from an EMBL/GenBank/DDBJ whole genome shotgun (WGS) entry which is preliminary data.</text>
</comment>
<dbReference type="RefSeq" id="WP_153500122.1">
    <property type="nucleotide sequence ID" value="NZ_WIRE01000001.1"/>
</dbReference>
<feature type="transmembrane region" description="Helical" evidence="1">
    <location>
        <begin position="92"/>
        <end position="110"/>
    </location>
</feature>
<accession>A0A6N7LRK4</accession>
<organism evidence="2 3">
    <name type="scientific">Alcanivorax sediminis</name>
    <dbReference type="NCBI Taxonomy" id="2663008"/>
    <lineage>
        <taxon>Bacteria</taxon>
        <taxon>Pseudomonadati</taxon>
        <taxon>Pseudomonadota</taxon>
        <taxon>Gammaproteobacteria</taxon>
        <taxon>Oceanospirillales</taxon>
        <taxon>Alcanivoracaceae</taxon>
        <taxon>Alcanivorax</taxon>
    </lineage>
</organism>
<gene>
    <name evidence="2" type="ORF">GFN93_07225</name>
</gene>
<sequence>MQCKSCGAETVEGWGGTPMEFCKECEPNQSGVAVSENLKSGSKDKFHAAIVFNKLLFGIYLLVTLMLLASFFSDGVAESIGSGMTDYDAIKGALIGGLMALLHYVVVLGIKKEKPLAVAFTLLVSFLCLLWFPIGTVVGGVVIYSIVKNWRF</sequence>
<feature type="transmembrane region" description="Helical" evidence="1">
    <location>
        <begin position="117"/>
        <end position="147"/>
    </location>
</feature>
<evidence type="ECO:0000256" key="1">
    <source>
        <dbReference type="SAM" id="Phobius"/>
    </source>
</evidence>
<evidence type="ECO:0000313" key="3">
    <source>
        <dbReference type="Proteomes" id="UP000469421"/>
    </source>
</evidence>
<reference evidence="2 3" key="1">
    <citation type="submission" date="2019-10" db="EMBL/GenBank/DDBJ databases">
        <title>Alcanivorax sp.PA15-N-34 draft genome sequence.</title>
        <authorList>
            <person name="Liao X."/>
            <person name="Shao Z."/>
        </authorList>
    </citation>
    <scope>NUCLEOTIDE SEQUENCE [LARGE SCALE GENOMIC DNA]</scope>
    <source>
        <strain evidence="2 3">PA15-N-34</strain>
    </source>
</reference>